<evidence type="ECO:0000256" key="4">
    <source>
        <dbReference type="ARBA" id="ARBA00022989"/>
    </source>
</evidence>
<organism evidence="11 12">
    <name type="scientific">Desmophyllum pertusum</name>
    <dbReference type="NCBI Taxonomy" id="174260"/>
    <lineage>
        <taxon>Eukaryota</taxon>
        <taxon>Metazoa</taxon>
        <taxon>Cnidaria</taxon>
        <taxon>Anthozoa</taxon>
        <taxon>Hexacorallia</taxon>
        <taxon>Scleractinia</taxon>
        <taxon>Caryophylliina</taxon>
        <taxon>Caryophylliidae</taxon>
        <taxon>Desmophyllum</taxon>
    </lineage>
</organism>
<evidence type="ECO:0000256" key="6">
    <source>
        <dbReference type="ARBA" id="ARBA00023098"/>
    </source>
</evidence>
<evidence type="ECO:0000256" key="5">
    <source>
        <dbReference type="ARBA" id="ARBA00023002"/>
    </source>
</evidence>
<keyword evidence="4 9" id="KW-1133">Transmembrane helix</keyword>
<dbReference type="InterPro" id="IPR012171">
    <property type="entry name" value="Fatty_acid_desaturase"/>
</dbReference>
<keyword evidence="12" id="KW-1185">Reference proteome</keyword>
<dbReference type="InterPro" id="IPR036400">
    <property type="entry name" value="Cyt_B5-like_heme/steroid_sf"/>
</dbReference>
<dbReference type="PANTHER" id="PTHR19353:SF88">
    <property type="entry name" value="DELTA(5) FATTY ACID DESATURASE FAT-4"/>
    <property type="match status" value="1"/>
</dbReference>
<dbReference type="AlphaFoldDB" id="A0A9X0D6U4"/>
<dbReference type="GO" id="GO:0016717">
    <property type="term" value="F:oxidoreductase activity, acting on paired donors, with oxidation of a pair of donors resulting in the reduction of molecular oxygen to two molecules of water"/>
    <property type="evidence" value="ECO:0007669"/>
    <property type="project" value="TreeGrafter"/>
</dbReference>
<evidence type="ECO:0000256" key="8">
    <source>
        <dbReference type="SAM" id="MobiDB-lite"/>
    </source>
</evidence>
<dbReference type="EMBL" id="MU825456">
    <property type="protein sequence ID" value="KAJ7388676.1"/>
    <property type="molecule type" value="Genomic_DNA"/>
</dbReference>
<evidence type="ECO:0000256" key="1">
    <source>
        <dbReference type="ARBA" id="ARBA00004141"/>
    </source>
</evidence>
<dbReference type="GO" id="GO:0006629">
    <property type="term" value="P:lipid metabolic process"/>
    <property type="evidence" value="ECO:0007669"/>
    <property type="project" value="UniProtKB-KW"/>
</dbReference>
<evidence type="ECO:0000256" key="7">
    <source>
        <dbReference type="ARBA" id="ARBA00023136"/>
    </source>
</evidence>
<dbReference type="GO" id="GO:0016020">
    <property type="term" value="C:membrane"/>
    <property type="evidence" value="ECO:0007669"/>
    <property type="project" value="UniProtKB-SubCell"/>
</dbReference>
<dbReference type="InterPro" id="IPR001199">
    <property type="entry name" value="Cyt_B5-like_heme/steroid-bd"/>
</dbReference>
<protein>
    <recommendedName>
        <fullName evidence="10">Cytochrome b5 heme-binding domain-containing protein</fullName>
    </recommendedName>
</protein>
<feature type="domain" description="Cytochrome b5 heme-binding" evidence="10">
    <location>
        <begin position="27"/>
        <end position="103"/>
    </location>
</feature>
<dbReference type="OrthoDB" id="260091at2759"/>
<dbReference type="Pfam" id="PF00173">
    <property type="entry name" value="Cyt-b5"/>
    <property type="match status" value="1"/>
</dbReference>
<evidence type="ECO:0000256" key="9">
    <source>
        <dbReference type="SAM" id="Phobius"/>
    </source>
</evidence>
<dbReference type="PROSITE" id="PS50255">
    <property type="entry name" value="CYTOCHROME_B5_2"/>
    <property type="match status" value="1"/>
</dbReference>
<evidence type="ECO:0000256" key="3">
    <source>
        <dbReference type="ARBA" id="ARBA00022692"/>
    </source>
</evidence>
<dbReference type="SMART" id="SM01117">
    <property type="entry name" value="Cyt-b5"/>
    <property type="match status" value="1"/>
</dbReference>
<dbReference type="Proteomes" id="UP001163046">
    <property type="component" value="Unassembled WGS sequence"/>
</dbReference>
<name>A0A9X0D6U4_9CNID</name>
<evidence type="ECO:0000256" key="2">
    <source>
        <dbReference type="ARBA" id="ARBA00009295"/>
    </source>
</evidence>
<sequence length="365" mass="40865">MAPNTTHRKGATVVQSDDKSSEETDVQTTITDKELKEHNGANGSPSWIAIKDKVYDVSNFGKEHPGGNIIFTHAGQTATDVFSAFHPAAVYNWLPRFYVGELVKDSSSTPSDAEKEVSDYRRDITAMKSELMKARAFESSKLYYAFKVTSNAAILSAAVAAIVVLNGMPGAVIGGFLLALFWQQCGWLAHDFLHHQVFTNRMYNNLGRAWDRQHMARLLYLVVEDEAQPPPRLTQRGTHRSWRGPRHVDNAFAVVVREDHRRRLRRSEGPSQVHGQVSEVLLPSTDGCCADIVAVAIPPVSARARAQVRGWFTYEDRRDCHAGCPLRCCHLHYVAARNSCFSGRLSAHFSIIRWSFHCSSVHCWS</sequence>
<reference evidence="11" key="1">
    <citation type="submission" date="2023-01" db="EMBL/GenBank/DDBJ databases">
        <title>Genome assembly of the deep-sea coral Lophelia pertusa.</title>
        <authorList>
            <person name="Herrera S."/>
            <person name="Cordes E."/>
        </authorList>
    </citation>
    <scope>NUCLEOTIDE SEQUENCE</scope>
    <source>
        <strain evidence="11">USNM1676648</strain>
        <tissue evidence="11">Polyp</tissue>
    </source>
</reference>
<keyword evidence="6" id="KW-0443">Lipid metabolism</keyword>
<evidence type="ECO:0000259" key="10">
    <source>
        <dbReference type="PROSITE" id="PS50255"/>
    </source>
</evidence>
<keyword evidence="7 9" id="KW-0472">Membrane</keyword>
<feature type="region of interest" description="Disordered" evidence="8">
    <location>
        <begin position="1"/>
        <end position="24"/>
    </location>
</feature>
<proteinExistence type="inferred from homology"/>
<dbReference type="PANTHER" id="PTHR19353">
    <property type="entry name" value="FATTY ACID DESATURASE 2"/>
    <property type="match status" value="1"/>
</dbReference>
<gene>
    <name evidence="11" type="ORF">OS493_036392</name>
</gene>
<evidence type="ECO:0000313" key="11">
    <source>
        <dbReference type="EMBL" id="KAJ7388676.1"/>
    </source>
</evidence>
<feature type="transmembrane region" description="Helical" evidence="9">
    <location>
        <begin position="142"/>
        <end position="165"/>
    </location>
</feature>
<comment type="caution">
    <text evidence="11">The sequence shown here is derived from an EMBL/GenBank/DDBJ whole genome shotgun (WGS) entry which is preliminary data.</text>
</comment>
<evidence type="ECO:0000313" key="12">
    <source>
        <dbReference type="Proteomes" id="UP001163046"/>
    </source>
</evidence>
<dbReference type="SUPFAM" id="SSF55856">
    <property type="entry name" value="Cytochrome b5-like heme/steroid binding domain"/>
    <property type="match status" value="1"/>
</dbReference>
<comment type="subcellular location">
    <subcellularLocation>
        <location evidence="1">Membrane</location>
        <topology evidence="1">Multi-pass membrane protein</topology>
    </subcellularLocation>
</comment>
<keyword evidence="5" id="KW-0560">Oxidoreductase</keyword>
<dbReference type="Gene3D" id="3.10.120.10">
    <property type="entry name" value="Cytochrome b5-like heme/steroid binding domain"/>
    <property type="match status" value="1"/>
</dbReference>
<accession>A0A9X0D6U4</accession>
<keyword evidence="3 9" id="KW-0812">Transmembrane</keyword>
<feature type="compositionally biased region" description="Basic residues" evidence="8">
    <location>
        <begin position="1"/>
        <end position="10"/>
    </location>
</feature>
<comment type="similarity">
    <text evidence="2">Belongs to the fatty acid desaturase type 1 family.</text>
</comment>